<dbReference type="SMART" id="SM00507">
    <property type="entry name" value="HNHc"/>
    <property type="match status" value="1"/>
</dbReference>
<organism evidence="2 3">
    <name type="scientific">Candidatus Nomurabacteria bacterium GW2011_GWB1_47_6</name>
    <dbReference type="NCBI Taxonomy" id="1618749"/>
    <lineage>
        <taxon>Bacteria</taxon>
        <taxon>Candidatus Nomuraibacteriota</taxon>
    </lineage>
</organism>
<dbReference type="GO" id="GO:0008270">
    <property type="term" value="F:zinc ion binding"/>
    <property type="evidence" value="ECO:0007669"/>
    <property type="project" value="InterPro"/>
</dbReference>
<name>A0A0G1V8S8_9BACT</name>
<dbReference type="Pfam" id="PF01844">
    <property type="entry name" value="HNH"/>
    <property type="match status" value="1"/>
</dbReference>
<protein>
    <recommendedName>
        <fullName evidence="1">HNH nuclease domain-containing protein</fullName>
    </recommendedName>
</protein>
<feature type="domain" description="HNH nuclease" evidence="1">
    <location>
        <begin position="86"/>
        <end position="136"/>
    </location>
</feature>
<dbReference type="EMBL" id="LCOJ01000030">
    <property type="protein sequence ID" value="KKU74628.1"/>
    <property type="molecule type" value="Genomic_DNA"/>
</dbReference>
<gene>
    <name evidence="2" type="ORF">UY01_C0030G0003</name>
</gene>
<evidence type="ECO:0000259" key="1">
    <source>
        <dbReference type="SMART" id="SM00507"/>
    </source>
</evidence>
<dbReference type="InterPro" id="IPR003615">
    <property type="entry name" value="HNH_nuc"/>
</dbReference>
<accession>A0A0G1V8S8</accession>
<dbReference type="CDD" id="cd00085">
    <property type="entry name" value="HNHc"/>
    <property type="match status" value="1"/>
</dbReference>
<comment type="caution">
    <text evidence="2">The sequence shown here is derived from an EMBL/GenBank/DDBJ whole genome shotgun (WGS) entry which is preliminary data.</text>
</comment>
<dbReference type="GO" id="GO:0003676">
    <property type="term" value="F:nucleic acid binding"/>
    <property type="evidence" value="ECO:0007669"/>
    <property type="project" value="InterPro"/>
</dbReference>
<evidence type="ECO:0000313" key="2">
    <source>
        <dbReference type="EMBL" id="KKU74628.1"/>
    </source>
</evidence>
<evidence type="ECO:0000313" key="3">
    <source>
        <dbReference type="Proteomes" id="UP000034879"/>
    </source>
</evidence>
<proteinExistence type="predicted"/>
<dbReference type="AlphaFoldDB" id="A0A0G1V8S8"/>
<dbReference type="InterPro" id="IPR002711">
    <property type="entry name" value="HNH"/>
</dbReference>
<dbReference type="Proteomes" id="UP000034879">
    <property type="component" value="Unassembled WGS sequence"/>
</dbReference>
<dbReference type="Gene3D" id="1.10.30.50">
    <property type="match status" value="1"/>
</dbReference>
<sequence length="168" mass="19879">MHKERFKRHGYFELKRERGEHGLEKLPHEIDKFIIENCKTMIDHEIANKLLELGYSGANAWNVRYRRRKLGIKKYLYGEVLKHKAWVRAQAIKSYGNKCELCDYTMAIDTHHIIPKYQGGPHKIDNLMVMCPNCHALVTRNYIKVSNRKDIPKIRLKIKGKLKTFYPS</sequence>
<dbReference type="GO" id="GO:0004519">
    <property type="term" value="F:endonuclease activity"/>
    <property type="evidence" value="ECO:0007669"/>
    <property type="project" value="InterPro"/>
</dbReference>
<reference evidence="2 3" key="1">
    <citation type="journal article" date="2015" name="Nature">
        <title>rRNA introns, odd ribosomes, and small enigmatic genomes across a large radiation of phyla.</title>
        <authorList>
            <person name="Brown C.T."/>
            <person name="Hug L.A."/>
            <person name="Thomas B.C."/>
            <person name="Sharon I."/>
            <person name="Castelle C.J."/>
            <person name="Singh A."/>
            <person name="Wilkins M.J."/>
            <person name="Williams K.H."/>
            <person name="Banfield J.F."/>
        </authorList>
    </citation>
    <scope>NUCLEOTIDE SEQUENCE [LARGE SCALE GENOMIC DNA]</scope>
</reference>